<gene>
    <name evidence="7" type="ORF">g.10033</name>
</gene>
<dbReference type="PANTHER" id="PTHR21181:SF13">
    <property type="entry name" value="NADH DEHYDROGENASE (UBIQUINONE) COMPLEX I, ASSEMBLY FACTOR 6"/>
    <property type="match status" value="1"/>
</dbReference>
<dbReference type="GO" id="GO:0032981">
    <property type="term" value="P:mitochondrial respiratory chain complex I assembly"/>
    <property type="evidence" value="ECO:0007669"/>
    <property type="project" value="TreeGrafter"/>
</dbReference>
<evidence type="ECO:0000256" key="5">
    <source>
        <dbReference type="ARBA" id="ARBA00023136"/>
    </source>
</evidence>
<comment type="subcellular location">
    <subcellularLocation>
        <location evidence="1">Mitochondrion inner membrane</location>
    </subcellularLocation>
</comment>
<dbReference type="Gene3D" id="1.10.600.10">
    <property type="entry name" value="Farnesyl Diphosphate Synthase"/>
    <property type="match status" value="1"/>
</dbReference>
<keyword evidence="5" id="KW-0472">Membrane</keyword>
<evidence type="ECO:0008006" key="8">
    <source>
        <dbReference type="Google" id="ProtNLM"/>
    </source>
</evidence>
<accession>A0A1B6E3J9</accession>
<organism evidence="7">
    <name type="scientific">Clastoptera arizonana</name>
    <name type="common">Arizona spittle bug</name>
    <dbReference type="NCBI Taxonomy" id="38151"/>
    <lineage>
        <taxon>Eukaryota</taxon>
        <taxon>Metazoa</taxon>
        <taxon>Ecdysozoa</taxon>
        <taxon>Arthropoda</taxon>
        <taxon>Hexapoda</taxon>
        <taxon>Insecta</taxon>
        <taxon>Pterygota</taxon>
        <taxon>Neoptera</taxon>
        <taxon>Paraneoptera</taxon>
        <taxon>Hemiptera</taxon>
        <taxon>Auchenorrhyncha</taxon>
        <taxon>Cercopoidea</taxon>
        <taxon>Clastopteridae</taxon>
        <taxon>Clastoptera</taxon>
    </lineage>
</organism>
<evidence type="ECO:0000256" key="4">
    <source>
        <dbReference type="ARBA" id="ARBA00023128"/>
    </source>
</evidence>
<dbReference type="InterPro" id="IPR008949">
    <property type="entry name" value="Isoprenoid_synthase_dom_sf"/>
</dbReference>
<reference evidence="7" key="1">
    <citation type="submission" date="2015-12" db="EMBL/GenBank/DDBJ databases">
        <title>De novo transcriptome assembly of four potential Pierce s Disease insect vectors from Arizona vineyards.</title>
        <authorList>
            <person name="Tassone E.E."/>
        </authorList>
    </citation>
    <scope>NUCLEOTIDE SEQUENCE</scope>
</reference>
<protein>
    <recommendedName>
        <fullName evidence="8">NADH dehydrogenase (Ubiquinone) complex I, assembly factor 6</fullName>
    </recommendedName>
</protein>
<dbReference type="AlphaFoldDB" id="A0A1B6E3J9"/>
<evidence type="ECO:0000313" key="7">
    <source>
        <dbReference type="EMBL" id="JAS32469.1"/>
    </source>
</evidence>
<proteinExistence type="inferred from homology"/>
<evidence type="ECO:0000256" key="2">
    <source>
        <dbReference type="ARBA" id="ARBA00022792"/>
    </source>
</evidence>
<dbReference type="GO" id="GO:0005743">
    <property type="term" value="C:mitochondrial inner membrane"/>
    <property type="evidence" value="ECO:0007669"/>
    <property type="project" value="UniProtKB-SubCell"/>
</dbReference>
<keyword evidence="3" id="KW-0809">Transit peptide</keyword>
<dbReference type="SUPFAM" id="SSF48576">
    <property type="entry name" value="Terpenoid synthases"/>
    <property type="match status" value="1"/>
</dbReference>
<dbReference type="InterPro" id="IPR002060">
    <property type="entry name" value="Squ/phyt_synthse"/>
</dbReference>
<name>A0A1B6E3J9_9HEMI</name>
<evidence type="ECO:0000256" key="1">
    <source>
        <dbReference type="ARBA" id="ARBA00004273"/>
    </source>
</evidence>
<comment type="similarity">
    <text evidence="6">Belongs to the NDUFAF6 family.</text>
</comment>
<dbReference type="Pfam" id="PF00494">
    <property type="entry name" value="SQS_PSY"/>
    <property type="match status" value="1"/>
</dbReference>
<keyword evidence="4" id="KW-0496">Mitochondrion</keyword>
<evidence type="ECO:0000256" key="6">
    <source>
        <dbReference type="ARBA" id="ARBA00038273"/>
    </source>
</evidence>
<dbReference type="PANTHER" id="PTHR21181">
    <property type="match status" value="1"/>
</dbReference>
<evidence type="ECO:0000256" key="3">
    <source>
        <dbReference type="ARBA" id="ARBA00022946"/>
    </source>
</evidence>
<dbReference type="EMBL" id="GEDC01004829">
    <property type="protein sequence ID" value="JAS32469.1"/>
    <property type="molecule type" value="Transcribed_RNA"/>
</dbReference>
<keyword evidence="2" id="KW-0999">Mitochondrion inner membrane</keyword>
<sequence>MFNRIQSSKSFQLFNEIFGKSVGINCRYVSKKSALVTPPNYCLNLLRTHDYENFLCSLLLPNILRRSAFAIRAFNIEISKVQERVSDPKLGQMRFQFWQDTLEKLYKEIIPQHPVALELFTAIKNHKLKKRHLQQLITSRTEHLLSPKYKSLEDVEKYSEQSVSSIYYLLLQSAGIENIHADHAASHLGKAQGISNLIRSIPHNLQRRLLIFPQDILLKHNISQESILRAKNDKPIRDAVFEIASRANQHLEKARNLRKSIPKQSNILFLPAVSINSYLERLQKIDFDVFHPQLQKRNNLLACSLYWNKLLSKY</sequence>